<sequence length="388" mass="43665">MNRRRGWAGRNSSIEVLRILAMFLITSHHLLAYGVPDLLTSSLSVNKVLLETFLYSGGKIGVVIFFLISAWYLPVDGTLKSCFRRVWLLEREVLFWSLALLACSMVFNRAGVGTTLVASSVLPTATSLWWYVTAYAVFLLVFPFLAKGLRALGAREHLALCMVGFVMWTVGEGFVPFFSLGLPGGDFLSFVYIYTLLSYYRWHMQAISARAAWVMLAVGYGLLLFSAAVGGLAYERLHVAARMQVYFAAAEFKLVPLLVGFGLFSLFVRREFHSAVVNRFASTMLATYLITEYPAMRKLVWQRLIPVESFSGHWYTFIAVCAAVVAVMVAAGVLDLLRQTLFSLTIDRHRGRLFDRLWDSASDSKLVARIQRICLPADENQSPRFEEH</sequence>
<feature type="transmembrane region" description="Helical" evidence="1">
    <location>
        <begin position="246"/>
        <end position="268"/>
    </location>
</feature>
<dbReference type="GO" id="GO:0016747">
    <property type="term" value="F:acyltransferase activity, transferring groups other than amino-acyl groups"/>
    <property type="evidence" value="ECO:0007669"/>
    <property type="project" value="InterPro"/>
</dbReference>
<feature type="transmembrane region" description="Helical" evidence="1">
    <location>
        <begin position="93"/>
        <end position="122"/>
    </location>
</feature>
<feature type="transmembrane region" description="Helical" evidence="1">
    <location>
        <begin position="12"/>
        <end position="33"/>
    </location>
</feature>
<gene>
    <name evidence="3" type="ORF">BLEM_1529</name>
</gene>
<keyword evidence="1" id="KW-0812">Transmembrane</keyword>
<feature type="transmembrane region" description="Helical" evidence="1">
    <location>
        <begin position="275"/>
        <end position="294"/>
    </location>
</feature>
<evidence type="ECO:0000259" key="2">
    <source>
        <dbReference type="Pfam" id="PF01757"/>
    </source>
</evidence>
<proteinExistence type="predicted"/>
<dbReference type="RefSeq" id="WP_083570077.1">
    <property type="nucleotide sequence ID" value="NZ_BDIS01000001.1"/>
</dbReference>
<dbReference type="InterPro" id="IPR002656">
    <property type="entry name" value="Acyl_transf_3_dom"/>
</dbReference>
<evidence type="ECO:0000313" key="3">
    <source>
        <dbReference type="EMBL" id="OZG61317.1"/>
    </source>
</evidence>
<evidence type="ECO:0000313" key="4">
    <source>
        <dbReference type="Proteomes" id="UP000216352"/>
    </source>
</evidence>
<feature type="domain" description="Acyltransferase 3" evidence="2">
    <location>
        <begin position="12"/>
        <end position="329"/>
    </location>
</feature>
<feature type="transmembrane region" description="Helical" evidence="1">
    <location>
        <begin position="212"/>
        <end position="234"/>
    </location>
</feature>
<evidence type="ECO:0000256" key="1">
    <source>
        <dbReference type="SAM" id="Phobius"/>
    </source>
</evidence>
<organism evidence="3 4">
    <name type="scientific">Bifidobacterium lemurum</name>
    <dbReference type="NCBI Taxonomy" id="1603886"/>
    <lineage>
        <taxon>Bacteria</taxon>
        <taxon>Bacillati</taxon>
        <taxon>Actinomycetota</taxon>
        <taxon>Actinomycetes</taxon>
        <taxon>Bifidobacteriales</taxon>
        <taxon>Bifidobacteriaceae</taxon>
        <taxon>Bifidobacterium</taxon>
    </lineage>
</organism>
<accession>A0A261FQ81</accession>
<feature type="transmembrane region" description="Helical" evidence="1">
    <location>
        <begin position="53"/>
        <end position="73"/>
    </location>
</feature>
<dbReference type="EMBL" id="MWWX01000010">
    <property type="protein sequence ID" value="OZG61317.1"/>
    <property type="molecule type" value="Genomic_DNA"/>
</dbReference>
<keyword evidence="1" id="KW-0472">Membrane</keyword>
<feature type="transmembrane region" description="Helical" evidence="1">
    <location>
        <begin position="314"/>
        <end position="337"/>
    </location>
</feature>
<dbReference type="Proteomes" id="UP000216352">
    <property type="component" value="Unassembled WGS sequence"/>
</dbReference>
<protein>
    <submittedName>
        <fullName evidence="3">Proline symporter</fullName>
    </submittedName>
</protein>
<feature type="transmembrane region" description="Helical" evidence="1">
    <location>
        <begin position="184"/>
        <end position="200"/>
    </location>
</feature>
<comment type="caution">
    <text evidence="3">The sequence shown here is derived from an EMBL/GenBank/DDBJ whole genome shotgun (WGS) entry which is preliminary data.</text>
</comment>
<name>A0A261FQ81_9BIFI</name>
<reference evidence="3 4" key="1">
    <citation type="journal article" date="2017" name="BMC Genomics">
        <title>Comparative genomic and phylogenomic analyses of the Bifidobacteriaceae family.</title>
        <authorList>
            <person name="Lugli G.A."/>
            <person name="Milani C."/>
            <person name="Turroni F."/>
            <person name="Duranti S."/>
            <person name="Mancabelli L."/>
            <person name="Mangifesta M."/>
            <person name="Ferrario C."/>
            <person name="Modesto M."/>
            <person name="Mattarelli P."/>
            <person name="Jiri K."/>
            <person name="van Sinderen D."/>
            <person name="Ventura M."/>
        </authorList>
    </citation>
    <scope>NUCLEOTIDE SEQUENCE [LARGE SCALE GENOMIC DNA]</scope>
    <source>
        <strain evidence="3 4">DSM 28807</strain>
    </source>
</reference>
<feature type="transmembrane region" description="Helical" evidence="1">
    <location>
        <begin position="128"/>
        <end position="146"/>
    </location>
</feature>
<dbReference type="AlphaFoldDB" id="A0A261FQ81"/>
<keyword evidence="4" id="KW-1185">Reference proteome</keyword>
<keyword evidence="1" id="KW-1133">Transmembrane helix</keyword>
<dbReference type="Pfam" id="PF01757">
    <property type="entry name" value="Acyl_transf_3"/>
    <property type="match status" value="1"/>
</dbReference>
<feature type="transmembrane region" description="Helical" evidence="1">
    <location>
        <begin position="158"/>
        <end position="178"/>
    </location>
</feature>